<evidence type="ECO:0000313" key="1">
    <source>
        <dbReference type="EMBL" id="CAG14114.1"/>
    </source>
</evidence>
<dbReference type="EMBL" id="CAAE01020413">
    <property type="protein sequence ID" value="CAG14114.1"/>
    <property type="molecule type" value="Genomic_DNA"/>
</dbReference>
<protein>
    <submittedName>
        <fullName evidence="1">(spotted green pufferfish) hypothetical protein</fullName>
    </submittedName>
</protein>
<reference evidence="1" key="1">
    <citation type="journal article" date="2004" name="Nature">
        <title>Genome duplication in the teleost fish Tetraodon nigroviridis reveals the early vertebrate proto-karyotype.</title>
        <authorList>
            <person name="Jaillon O."/>
            <person name="Aury J.-M."/>
            <person name="Brunet F."/>
            <person name="Petit J.-L."/>
            <person name="Stange-Thomann N."/>
            <person name="Mauceli E."/>
            <person name="Bouneau L."/>
            <person name="Fischer C."/>
            <person name="Ozouf-Costaz C."/>
            <person name="Bernot A."/>
            <person name="Nicaud S."/>
            <person name="Jaffe D."/>
            <person name="Fisher S."/>
            <person name="Lutfalla G."/>
            <person name="Dossat C."/>
            <person name="Segurens B."/>
            <person name="Dasilva C."/>
            <person name="Salanoubat M."/>
            <person name="Levy M."/>
            <person name="Boudet N."/>
            <person name="Castellano S."/>
            <person name="Anthouard V."/>
            <person name="Jubin C."/>
            <person name="Castelli V."/>
            <person name="Katinka M."/>
            <person name="Vacherie B."/>
            <person name="Biemont C."/>
            <person name="Skalli Z."/>
            <person name="Cattolico L."/>
            <person name="Poulain J."/>
            <person name="De Berardinis V."/>
            <person name="Cruaud C."/>
            <person name="Duprat S."/>
            <person name="Brottier P."/>
            <person name="Coutanceau J.-P."/>
            <person name="Gouzy J."/>
            <person name="Parra G."/>
            <person name="Lardier G."/>
            <person name="Chapple C."/>
            <person name="McKernan K.J."/>
            <person name="McEwan P."/>
            <person name="Bosak S."/>
            <person name="Kellis M."/>
            <person name="Volff J.-N."/>
            <person name="Guigo R."/>
            <person name="Zody M.C."/>
            <person name="Mesirov J."/>
            <person name="Lindblad-Toh K."/>
            <person name="Birren B."/>
            <person name="Nusbaum C."/>
            <person name="Kahn D."/>
            <person name="Robinson-Rechavi M."/>
            <person name="Laudet V."/>
            <person name="Schachter V."/>
            <person name="Quetier F."/>
            <person name="Saurin W."/>
            <person name="Scarpelli C."/>
            <person name="Wincker P."/>
            <person name="Lander E.S."/>
            <person name="Weissenbach J."/>
            <person name="Roest Crollius H."/>
        </authorList>
    </citation>
    <scope>NUCLEOTIDE SEQUENCE [LARGE SCALE GENOMIC DNA]</scope>
</reference>
<gene>
    <name evidence="1" type="ORF">GSTENG00038177001</name>
</gene>
<dbReference type="OrthoDB" id="268428at2759"/>
<sequence length="76" mass="8817">DYLPRCQAPFAPTLRTFLTLSILDGHYRPDLTREEAVDLLKMCVEELGKRFILNLPSFTVRLIDKEGIRELEKITP</sequence>
<proteinExistence type="predicted"/>
<dbReference type="AlphaFoldDB" id="Q4RBW9"/>
<feature type="non-terminal residue" evidence="1">
    <location>
        <position position="76"/>
    </location>
</feature>
<dbReference type="SUPFAM" id="SSF56235">
    <property type="entry name" value="N-terminal nucleophile aminohydrolases (Ntn hydrolases)"/>
    <property type="match status" value="1"/>
</dbReference>
<dbReference type="Gene3D" id="3.60.20.10">
    <property type="entry name" value="Glutamine Phosphoribosylpyrophosphate, subunit 1, domain 1"/>
    <property type="match status" value="1"/>
</dbReference>
<organism evidence="1">
    <name type="scientific">Tetraodon nigroviridis</name>
    <name type="common">Spotted green pufferfish</name>
    <name type="synonym">Chelonodon nigroviridis</name>
    <dbReference type="NCBI Taxonomy" id="99883"/>
    <lineage>
        <taxon>Eukaryota</taxon>
        <taxon>Metazoa</taxon>
        <taxon>Chordata</taxon>
        <taxon>Craniata</taxon>
        <taxon>Vertebrata</taxon>
        <taxon>Euteleostomi</taxon>
        <taxon>Actinopterygii</taxon>
        <taxon>Neopterygii</taxon>
        <taxon>Teleostei</taxon>
        <taxon>Neoteleostei</taxon>
        <taxon>Acanthomorphata</taxon>
        <taxon>Eupercaria</taxon>
        <taxon>Tetraodontiformes</taxon>
        <taxon>Tetradontoidea</taxon>
        <taxon>Tetraodontidae</taxon>
        <taxon>Tetraodon</taxon>
    </lineage>
</organism>
<dbReference type="KEGG" id="tng:GSTEN00038177G001"/>
<comment type="caution">
    <text evidence="1">The sequence shown here is derived from an EMBL/GenBank/DDBJ whole genome shotgun (WGS) entry which is preliminary data.</text>
</comment>
<name>Q4RBW9_TETNG</name>
<dbReference type="InterPro" id="IPR029055">
    <property type="entry name" value="Ntn_hydrolases_N"/>
</dbReference>
<accession>Q4RBW9</accession>
<feature type="non-terminal residue" evidence="1">
    <location>
        <position position="1"/>
    </location>
</feature>
<reference evidence="1" key="2">
    <citation type="submission" date="2004-02" db="EMBL/GenBank/DDBJ databases">
        <authorList>
            <consortium name="Genoscope"/>
            <consortium name="Whitehead Institute Centre for Genome Research"/>
        </authorList>
    </citation>
    <scope>NUCLEOTIDE SEQUENCE</scope>
</reference>